<evidence type="ECO:0000313" key="3">
    <source>
        <dbReference type="EMBL" id="MBO8447509.1"/>
    </source>
</evidence>
<reference evidence="3" key="2">
    <citation type="journal article" date="2021" name="PeerJ">
        <title>Extensive microbial diversity within the chicken gut microbiome revealed by metagenomics and culture.</title>
        <authorList>
            <person name="Gilroy R."/>
            <person name="Ravi A."/>
            <person name="Getino M."/>
            <person name="Pursley I."/>
            <person name="Horton D.L."/>
            <person name="Alikhan N.F."/>
            <person name="Baker D."/>
            <person name="Gharbi K."/>
            <person name="Hall N."/>
            <person name="Watson M."/>
            <person name="Adriaenssens E.M."/>
            <person name="Foster-Nyarko E."/>
            <person name="Jarju S."/>
            <person name="Secka A."/>
            <person name="Antonio M."/>
            <person name="Oren A."/>
            <person name="Chaudhuri R.R."/>
            <person name="La Ragione R."/>
            <person name="Hildebrand F."/>
            <person name="Pallen M.J."/>
        </authorList>
    </citation>
    <scope>NUCLEOTIDE SEQUENCE</scope>
    <source>
        <strain evidence="3">D3-1215</strain>
    </source>
</reference>
<keyword evidence="2" id="KW-0472">Membrane</keyword>
<sequence length="474" mass="54916">MGKQKNDEAANKLVGIMVAVFLIFLFASVIAPIAALVLFLVNWIRYLAQDRKWRPTNFWLTEQEQEQYENAAYVLSQADEERRRVRDSAVRQGIYRNQDGQISRRSYAGKELRERENTANSLINDCTPIYQELESRPQNRWKKARSHYSNAFGFGLVVFILLAAGLVWYNNNYQHLSEGKPIQSEVVDSTEVEKPQMEGQAENAEDQTDSSSEKDIFEIWGTSIGYMAGFLGALALIWLIGWLIGRIRFALKNPEPPLVSAYNVNTYAEEFMEKKARKEAERQQRKERREQKREQKRTAEKLAKEEKIRINEQKLEAENSKAEPDTASNVVAAETETVAPIAIANNPHQRSKEENLFISWADSLRNEGYNITGNWENWENAGLWKNLAVVSSMNGVDIRIIVEYYVKSKKIYFGIAKLNDEDKVSQELLNSETFQNVITENGLTVKNNEWWYCLKFSTFDKVFQEYRHLIDKFN</sequence>
<keyword evidence="2" id="KW-0812">Transmembrane</keyword>
<dbReference type="AlphaFoldDB" id="A0A9D9HE31"/>
<name>A0A9D9HE31_9BACT</name>
<gene>
    <name evidence="3" type="ORF">IAC32_07190</name>
</gene>
<evidence type="ECO:0000313" key="4">
    <source>
        <dbReference type="Proteomes" id="UP000823637"/>
    </source>
</evidence>
<feature type="region of interest" description="Disordered" evidence="1">
    <location>
        <begin position="189"/>
        <end position="212"/>
    </location>
</feature>
<protein>
    <submittedName>
        <fullName evidence="3">Uncharacterized protein</fullName>
    </submittedName>
</protein>
<evidence type="ECO:0000256" key="2">
    <source>
        <dbReference type="SAM" id="Phobius"/>
    </source>
</evidence>
<comment type="caution">
    <text evidence="3">The sequence shown here is derived from an EMBL/GenBank/DDBJ whole genome shotgun (WGS) entry which is preliminary data.</text>
</comment>
<feature type="transmembrane region" description="Helical" evidence="2">
    <location>
        <begin position="16"/>
        <end position="44"/>
    </location>
</feature>
<dbReference type="EMBL" id="JADIMR010000106">
    <property type="protein sequence ID" value="MBO8447509.1"/>
    <property type="molecule type" value="Genomic_DNA"/>
</dbReference>
<evidence type="ECO:0000256" key="1">
    <source>
        <dbReference type="SAM" id="MobiDB-lite"/>
    </source>
</evidence>
<keyword evidence="2" id="KW-1133">Transmembrane helix</keyword>
<accession>A0A9D9HE31</accession>
<organism evidence="3 4">
    <name type="scientific">Candidatus Enterocola intestinipullorum</name>
    <dbReference type="NCBI Taxonomy" id="2840783"/>
    <lineage>
        <taxon>Bacteria</taxon>
        <taxon>Pseudomonadati</taxon>
        <taxon>Bacteroidota</taxon>
        <taxon>Bacteroidia</taxon>
        <taxon>Bacteroidales</taxon>
        <taxon>Candidatus Enterocola</taxon>
    </lineage>
</organism>
<proteinExistence type="predicted"/>
<reference evidence="3" key="1">
    <citation type="submission" date="2020-10" db="EMBL/GenBank/DDBJ databases">
        <authorList>
            <person name="Gilroy R."/>
        </authorList>
    </citation>
    <scope>NUCLEOTIDE SEQUENCE</scope>
    <source>
        <strain evidence="3">D3-1215</strain>
    </source>
</reference>
<feature type="transmembrane region" description="Helical" evidence="2">
    <location>
        <begin position="224"/>
        <end position="244"/>
    </location>
</feature>
<dbReference type="Proteomes" id="UP000823637">
    <property type="component" value="Unassembled WGS sequence"/>
</dbReference>
<feature type="transmembrane region" description="Helical" evidence="2">
    <location>
        <begin position="148"/>
        <end position="169"/>
    </location>
</feature>
<feature type="region of interest" description="Disordered" evidence="1">
    <location>
        <begin position="278"/>
        <end position="303"/>
    </location>
</feature>